<evidence type="ECO:0000313" key="1">
    <source>
        <dbReference type="EMBL" id="MDP4099143.1"/>
    </source>
</evidence>
<sequence>MKILDIIPGKSIGKVELGMNRADAERLSDDVWYKNEYDEDGLVNYIQIGYGTKDEYNCQYNGIDLFNTKADDLVALLDKISPYDRSHSELGYTYAFPELGLTLWRSSIFTEEMRNEEWFKEMSKENQEDEMKYLYFESIAVFKVEH</sequence>
<keyword evidence="2" id="KW-1185">Reference proteome</keyword>
<organism evidence="1 2">
    <name type="scientific">Paenibacillus zeirhizosphaerae</name>
    <dbReference type="NCBI Taxonomy" id="2987519"/>
    <lineage>
        <taxon>Bacteria</taxon>
        <taxon>Bacillati</taxon>
        <taxon>Bacillota</taxon>
        <taxon>Bacilli</taxon>
        <taxon>Bacillales</taxon>
        <taxon>Paenibacillaceae</taxon>
        <taxon>Paenibacillus</taxon>
    </lineage>
</organism>
<dbReference type="Proteomes" id="UP001241848">
    <property type="component" value="Unassembled WGS sequence"/>
</dbReference>
<proteinExistence type="predicted"/>
<name>A0ABT9FWP2_9BACL</name>
<dbReference type="EMBL" id="JAPCKK010000031">
    <property type="protein sequence ID" value="MDP4099143.1"/>
    <property type="molecule type" value="Genomic_DNA"/>
</dbReference>
<accession>A0ABT9FWP2</accession>
<evidence type="ECO:0008006" key="3">
    <source>
        <dbReference type="Google" id="ProtNLM"/>
    </source>
</evidence>
<gene>
    <name evidence="1" type="ORF">OIN60_20700</name>
</gene>
<comment type="caution">
    <text evidence="1">The sequence shown here is derived from an EMBL/GenBank/DDBJ whole genome shotgun (WGS) entry which is preliminary data.</text>
</comment>
<protein>
    <recommendedName>
        <fullName evidence="3">Integron-associated effector binding protein domain-containing protein</fullName>
    </recommendedName>
</protein>
<reference evidence="1 2" key="1">
    <citation type="submission" date="2022-10" db="EMBL/GenBank/DDBJ databases">
        <title>Paenibacillus description and whole genome data of maize root bacterial community.</title>
        <authorList>
            <person name="Marton D."/>
            <person name="Farkas M."/>
            <person name="Cserhati M."/>
        </authorList>
    </citation>
    <scope>NUCLEOTIDE SEQUENCE [LARGE SCALE GENOMIC DNA]</scope>
    <source>
        <strain evidence="1 2">P96</strain>
    </source>
</reference>
<evidence type="ECO:0000313" key="2">
    <source>
        <dbReference type="Proteomes" id="UP001241848"/>
    </source>
</evidence>
<dbReference type="RefSeq" id="WP_305756746.1">
    <property type="nucleotide sequence ID" value="NZ_JAPCKK010000031.1"/>
</dbReference>